<dbReference type="Proteomes" id="UP000237271">
    <property type="component" value="Unassembled WGS sequence"/>
</dbReference>
<organism evidence="2 3">
    <name type="scientific">Phytophthora palmivora</name>
    <dbReference type="NCBI Taxonomy" id="4796"/>
    <lineage>
        <taxon>Eukaryota</taxon>
        <taxon>Sar</taxon>
        <taxon>Stramenopiles</taxon>
        <taxon>Oomycota</taxon>
        <taxon>Peronosporomycetes</taxon>
        <taxon>Peronosporales</taxon>
        <taxon>Peronosporaceae</taxon>
        <taxon>Phytophthora</taxon>
    </lineage>
</organism>
<reference evidence="2 3" key="1">
    <citation type="journal article" date="2017" name="Genome Biol. Evol.">
        <title>Phytophthora megakarya and P. palmivora, closely related causal agents of cacao black pod rot, underwent increases in genome sizes and gene numbers by different mechanisms.</title>
        <authorList>
            <person name="Ali S.S."/>
            <person name="Shao J."/>
            <person name="Lary D.J."/>
            <person name="Kronmiller B."/>
            <person name="Shen D."/>
            <person name="Strem M.D."/>
            <person name="Amoako-Attah I."/>
            <person name="Akrofi A.Y."/>
            <person name="Begoude B.A."/>
            <person name="Ten Hoopen G.M."/>
            <person name="Coulibaly K."/>
            <person name="Kebe B.I."/>
            <person name="Melnick R.L."/>
            <person name="Guiltinan M.J."/>
            <person name="Tyler B.M."/>
            <person name="Meinhardt L.W."/>
            <person name="Bailey B.A."/>
        </authorList>
    </citation>
    <scope>NUCLEOTIDE SEQUENCE [LARGE SCALE GENOMIC DNA]</scope>
    <source>
        <strain evidence="3">sbr112.9</strain>
    </source>
</reference>
<evidence type="ECO:0000256" key="1">
    <source>
        <dbReference type="SAM" id="SignalP"/>
    </source>
</evidence>
<comment type="caution">
    <text evidence="2">The sequence shown here is derived from an EMBL/GenBank/DDBJ whole genome shotgun (WGS) entry which is preliminary data.</text>
</comment>
<proteinExistence type="predicted"/>
<feature type="signal peptide" evidence="1">
    <location>
        <begin position="1"/>
        <end position="18"/>
    </location>
</feature>
<dbReference type="AlphaFoldDB" id="A0A2P4XL09"/>
<keyword evidence="3" id="KW-1185">Reference proteome</keyword>
<dbReference type="EMBL" id="NCKW01009693">
    <property type="protein sequence ID" value="POM66227.1"/>
    <property type="molecule type" value="Genomic_DNA"/>
</dbReference>
<accession>A0A2P4XL09</accession>
<protein>
    <recommendedName>
        <fullName evidence="4">Secreted protein</fullName>
    </recommendedName>
</protein>
<sequence>MWACVNLVHLLLRRLSFHLFCDHKNLIYISIRLLTLGTHARGSAQVTEHVDGEKNDWSDLISRWGGPSDAGRPVTRCKAISRSCTHAGYAPPDSAACVRVSTGSFSRRSTISSARRRRTDVSDPAKLLPRQTIFWRWRGRHGSQKEQLVQRVMIVAHCGNQGHRG</sequence>
<evidence type="ECO:0000313" key="3">
    <source>
        <dbReference type="Proteomes" id="UP000237271"/>
    </source>
</evidence>
<gene>
    <name evidence="2" type="ORF">PHPALM_17951</name>
</gene>
<evidence type="ECO:0008006" key="4">
    <source>
        <dbReference type="Google" id="ProtNLM"/>
    </source>
</evidence>
<feature type="chain" id="PRO_5015181032" description="Secreted protein" evidence="1">
    <location>
        <begin position="19"/>
        <end position="165"/>
    </location>
</feature>
<evidence type="ECO:0000313" key="2">
    <source>
        <dbReference type="EMBL" id="POM66227.1"/>
    </source>
</evidence>
<keyword evidence="1" id="KW-0732">Signal</keyword>
<name>A0A2P4XL09_9STRA</name>